<proteinExistence type="predicted"/>
<dbReference type="EnsemblPlants" id="EMT16325">
    <property type="protein sequence ID" value="EMT16325"/>
    <property type="gene ID" value="F775_24605"/>
</dbReference>
<dbReference type="AlphaFoldDB" id="R7WAT7"/>
<protein>
    <submittedName>
        <fullName evidence="1">Uncharacterized protein</fullName>
    </submittedName>
</protein>
<sequence>MACTAAWRLDVGPARFFSSDKGERGSGDRSEGSECAAAAQVVAATEAYQREGKNYMLAWIAPRWARMWRLTSQSLRLTVHQEGCRLPIFAEEACSAVALMEMLGSGDAAEEESANGSRWGISR</sequence>
<evidence type="ECO:0000313" key="1">
    <source>
        <dbReference type="EnsemblPlants" id="EMT16325"/>
    </source>
</evidence>
<organism evidence="1">
    <name type="scientific">Aegilops tauschii</name>
    <name type="common">Tausch's goatgrass</name>
    <name type="synonym">Aegilops squarrosa</name>
    <dbReference type="NCBI Taxonomy" id="37682"/>
    <lineage>
        <taxon>Eukaryota</taxon>
        <taxon>Viridiplantae</taxon>
        <taxon>Streptophyta</taxon>
        <taxon>Embryophyta</taxon>
        <taxon>Tracheophyta</taxon>
        <taxon>Spermatophyta</taxon>
        <taxon>Magnoliopsida</taxon>
        <taxon>Liliopsida</taxon>
        <taxon>Poales</taxon>
        <taxon>Poaceae</taxon>
        <taxon>BOP clade</taxon>
        <taxon>Pooideae</taxon>
        <taxon>Triticodae</taxon>
        <taxon>Triticeae</taxon>
        <taxon>Triticinae</taxon>
        <taxon>Aegilops</taxon>
    </lineage>
</organism>
<name>R7WAT7_AEGTA</name>
<accession>R7WAT7</accession>
<reference evidence="1" key="1">
    <citation type="submission" date="2015-06" db="UniProtKB">
        <authorList>
            <consortium name="EnsemblPlants"/>
        </authorList>
    </citation>
    <scope>IDENTIFICATION</scope>
</reference>